<reference evidence="1" key="2">
    <citation type="submission" date="2020-05" db="UniProtKB">
        <authorList>
            <consortium name="EnsemblMetazoa"/>
        </authorList>
    </citation>
    <scope>IDENTIFICATION</scope>
    <source>
        <strain evidence="1">IAEA</strain>
    </source>
</reference>
<protein>
    <submittedName>
        <fullName evidence="1">Uncharacterized protein</fullName>
    </submittedName>
</protein>
<dbReference type="Proteomes" id="UP000092460">
    <property type="component" value="Unassembled WGS sequence"/>
</dbReference>
<accession>A0A1B0C0L4</accession>
<evidence type="ECO:0000313" key="2">
    <source>
        <dbReference type="Proteomes" id="UP000092460"/>
    </source>
</evidence>
<dbReference type="AlphaFoldDB" id="A0A1B0C0L4"/>
<organism evidence="1 2">
    <name type="scientific">Glossina palpalis gambiensis</name>
    <dbReference type="NCBI Taxonomy" id="67801"/>
    <lineage>
        <taxon>Eukaryota</taxon>
        <taxon>Metazoa</taxon>
        <taxon>Ecdysozoa</taxon>
        <taxon>Arthropoda</taxon>
        <taxon>Hexapoda</taxon>
        <taxon>Insecta</taxon>
        <taxon>Pterygota</taxon>
        <taxon>Neoptera</taxon>
        <taxon>Endopterygota</taxon>
        <taxon>Diptera</taxon>
        <taxon>Brachycera</taxon>
        <taxon>Muscomorpha</taxon>
        <taxon>Hippoboscoidea</taxon>
        <taxon>Glossinidae</taxon>
        <taxon>Glossina</taxon>
    </lineage>
</organism>
<dbReference type="VEuPathDB" id="VectorBase:GPPI045994"/>
<name>A0A1B0C0L4_9MUSC</name>
<dbReference type="EnsemblMetazoa" id="GPPI045994-RA">
    <property type="protein sequence ID" value="GPPI045994-PA"/>
    <property type="gene ID" value="GPPI045994"/>
</dbReference>
<dbReference type="EMBL" id="JXJN01023667">
    <property type="status" value="NOT_ANNOTATED_CDS"/>
    <property type="molecule type" value="Genomic_DNA"/>
</dbReference>
<reference evidence="2" key="1">
    <citation type="submission" date="2015-01" db="EMBL/GenBank/DDBJ databases">
        <authorList>
            <person name="Aksoy S."/>
            <person name="Warren W."/>
            <person name="Wilson R.K."/>
        </authorList>
    </citation>
    <scope>NUCLEOTIDE SEQUENCE [LARGE SCALE GENOMIC DNA]</scope>
    <source>
        <strain evidence="2">IAEA</strain>
    </source>
</reference>
<keyword evidence="2" id="KW-1185">Reference proteome</keyword>
<proteinExistence type="predicted"/>
<sequence>MLHFVMFSAPSIHSNNESVYGSTHVLPNTTTSDIQIVAQHSAIETVDSFEDLSHSTTVTCYASLLPSGMTNRVDVSMNDSHNMLAQEKFHFLSRLLRHFLGLFS</sequence>
<evidence type="ECO:0000313" key="1">
    <source>
        <dbReference type="EnsemblMetazoa" id="GPPI045994-PA"/>
    </source>
</evidence>